<name>A0A0E9TPT0_ANGAN</name>
<accession>A0A0E9TPT0</accession>
<protein>
    <submittedName>
        <fullName evidence="1">Uncharacterized protein</fullName>
    </submittedName>
</protein>
<reference evidence="1" key="1">
    <citation type="submission" date="2014-11" db="EMBL/GenBank/DDBJ databases">
        <authorList>
            <person name="Amaro Gonzalez C."/>
        </authorList>
    </citation>
    <scope>NUCLEOTIDE SEQUENCE</scope>
</reference>
<dbReference type="AlphaFoldDB" id="A0A0E9TPT0"/>
<proteinExistence type="predicted"/>
<sequence>MMKGTNQRALFVSATNNFRAQTVKDDRINKVKYWTY</sequence>
<reference evidence="1" key="2">
    <citation type="journal article" date="2015" name="Fish Shellfish Immunol.">
        <title>Early steps in the European eel (Anguilla anguilla)-Vibrio vulnificus interaction in the gills: Role of the RtxA13 toxin.</title>
        <authorList>
            <person name="Callol A."/>
            <person name="Pajuelo D."/>
            <person name="Ebbesson L."/>
            <person name="Teles M."/>
            <person name="MacKenzie S."/>
            <person name="Amaro C."/>
        </authorList>
    </citation>
    <scope>NUCLEOTIDE SEQUENCE</scope>
</reference>
<evidence type="ECO:0000313" key="1">
    <source>
        <dbReference type="EMBL" id="JAH55591.1"/>
    </source>
</evidence>
<dbReference type="EMBL" id="GBXM01052986">
    <property type="protein sequence ID" value="JAH55591.1"/>
    <property type="molecule type" value="Transcribed_RNA"/>
</dbReference>
<organism evidence="1">
    <name type="scientific">Anguilla anguilla</name>
    <name type="common">European freshwater eel</name>
    <name type="synonym">Muraena anguilla</name>
    <dbReference type="NCBI Taxonomy" id="7936"/>
    <lineage>
        <taxon>Eukaryota</taxon>
        <taxon>Metazoa</taxon>
        <taxon>Chordata</taxon>
        <taxon>Craniata</taxon>
        <taxon>Vertebrata</taxon>
        <taxon>Euteleostomi</taxon>
        <taxon>Actinopterygii</taxon>
        <taxon>Neopterygii</taxon>
        <taxon>Teleostei</taxon>
        <taxon>Anguilliformes</taxon>
        <taxon>Anguillidae</taxon>
        <taxon>Anguilla</taxon>
    </lineage>
</organism>